<dbReference type="EMBL" id="VUNC01000001">
    <property type="protein sequence ID" value="MST71755.1"/>
    <property type="molecule type" value="Genomic_DNA"/>
</dbReference>
<dbReference type="SUPFAM" id="SSF53850">
    <property type="entry name" value="Periplasmic binding protein-like II"/>
    <property type="match status" value="1"/>
</dbReference>
<evidence type="ECO:0000313" key="3">
    <source>
        <dbReference type="Proteomes" id="UP000469325"/>
    </source>
</evidence>
<protein>
    <submittedName>
        <fullName evidence="2">ABC transporter substrate-binding protein</fullName>
    </submittedName>
</protein>
<dbReference type="Gene3D" id="3.40.190.10">
    <property type="entry name" value="Periplasmic binding protein-like II"/>
    <property type="match status" value="1"/>
</dbReference>
<dbReference type="AlphaFoldDB" id="A0A6N7XNV3"/>
<organism evidence="2 3">
    <name type="scientific">Olsenella porci</name>
    <dbReference type="NCBI Taxonomy" id="2652279"/>
    <lineage>
        <taxon>Bacteria</taxon>
        <taxon>Bacillati</taxon>
        <taxon>Actinomycetota</taxon>
        <taxon>Coriobacteriia</taxon>
        <taxon>Coriobacteriales</taxon>
        <taxon>Atopobiaceae</taxon>
        <taxon>Olsenella</taxon>
    </lineage>
</organism>
<gene>
    <name evidence="2" type="ORF">FYJ68_01325</name>
</gene>
<dbReference type="PIRSF" id="PIRSF002741">
    <property type="entry name" value="MppA"/>
    <property type="match status" value="1"/>
</dbReference>
<dbReference type="Pfam" id="PF00496">
    <property type="entry name" value="SBP_bac_5"/>
    <property type="match status" value="1"/>
</dbReference>
<dbReference type="Gene3D" id="3.90.76.10">
    <property type="entry name" value="Dipeptide-binding Protein, Domain 1"/>
    <property type="match status" value="1"/>
</dbReference>
<feature type="domain" description="Solute-binding protein family 5" evidence="1">
    <location>
        <begin position="89"/>
        <end position="473"/>
    </location>
</feature>
<evidence type="ECO:0000313" key="2">
    <source>
        <dbReference type="EMBL" id="MST71755.1"/>
    </source>
</evidence>
<dbReference type="GO" id="GO:1904680">
    <property type="term" value="F:peptide transmembrane transporter activity"/>
    <property type="evidence" value="ECO:0007669"/>
    <property type="project" value="TreeGrafter"/>
</dbReference>
<dbReference type="GO" id="GO:0042597">
    <property type="term" value="C:periplasmic space"/>
    <property type="evidence" value="ECO:0007669"/>
    <property type="project" value="UniProtKB-ARBA"/>
</dbReference>
<proteinExistence type="predicted"/>
<dbReference type="InterPro" id="IPR000914">
    <property type="entry name" value="SBP_5_dom"/>
</dbReference>
<dbReference type="CDD" id="cd00995">
    <property type="entry name" value="PBP2_NikA_DppA_OppA_like"/>
    <property type="match status" value="1"/>
</dbReference>
<accession>A0A6N7XNV3</accession>
<dbReference type="GO" id="GO:0015833">
    <property type="term" value="P:peptide transport"/>
    <property type="evidence" value="ECO:0007669"/>
    <property type="project" value="TreeGrafter"/>
</dbReference>
<dbReference type="PANTHER" id="PTHR30290">
    <property type="entry name" value="PERIPLASMIC BINDING COMPONENT OF ABC TRANSPORTER"/>
    <property type="match status" value="1"/>
</dbReference>
<dbReference type="RefSeq" id="WP_154433511.1">
    <property type="nucleotide sequence ID" value="NZ_VUNC01000001.1"/>
</dbReference>
<dbReference type="PANTHER" id="PTHR30290:SF83">
    <property type="entry name" value="ABC TRANSPORTER SUBSTRATE-BINDING PROTEIN"/>
    <property type="match status" value="1"/>
</dbReference>
<evidence type="ECO:0000259" key="1">
    <source>
        <dbReference type="Pfam" id="PF00496"/>
    </source>
</evidence>
<dbReference type="InterPro" id="IPR006311">
    <property type="entry name" value="TAT_signal"/>
</dbReference>
<comment type="caution">
    <text evidence="2">The sequence shown here is derived from an EMBL/GenBank/DDBJ whole genome shotgun (WGS) entry which is preliminary data.</text>
</comment>
<name>A0A6N7XNV3_9ACTN</name>
<dbReference type="Gene3D" id="3.10.105.10">
    <property type="entry name" value="Dipeptide-binding Protein, Domain 3"/>
    <property type="match status" value="1"/>
</dbReference>
<dbReference type="InterPro" id="IPR030678">
    <property type="entry name" value="Peptide/Ni-bd"/>
</dbReference>
<dbReference type="GO" id="GO:0043190">
    <property type="term" value="C:ATP-binding cassette (ABC) transporter complex"/>
    <property type="evidence" value="ECO:0007669"/>
    <property type="project" value="InterPro"/>
</dbReference>
<sequence length="554" mass="60365">MGASGTSFTRRTFLKGSAGLAAIAGLTACGKKGTGASDSTGGSTGGTMKYYISNPTSIDPYDIEEFNGVAVSYQLFDPLTIFNFSTEKLEGLSAESWESNDSADTWTFKIRKGLKFHDGTDVTAKSFKYGWERLCNPKAGSAPSVVSYHLQLVKGYDDMINGKATELAGVTCPDDYTLKVELSAPYADFPYVTSCTPLSPIPDCAKKDFAAYTKAPVGNGPFKMDGTWKDDQYINLKRFDDYAGPNTASVDGVNFSIQKDADTAFREFEAGNLDVCDIPTGRIKETEGSYGTSKDGFTATPGNQTLTGEVLYTEYLAYNVNDEVLSNVKVRQAMSLALNRQKICDTLYEGTAKPAGDIVPPGIRGNDESTWAYTAYDKDKAEKLLDEAGYKADSSGDRGIKIDFMVSSSSSTDEFTMMINDWKAVGITVTIDQMEYASMLTKYTDGTFQLGSRGWTADYPIMDNFLQPLMYTGVGDNVSHYSSSKFDAKLDEARKTVDEDKRIELMHEADAIAAEDMPIIPIIHKGLSKVCSKNFTNVIVDAARCPELHSAKKA</sequence>
<dbReference type="Proteomes" id="UP000469325">
    <property type="component" value="Unassembled WGS sequence"/>
</dbReference>
<reference evidence="2 3" key="1">
    <citation type="submission" date="2019-08" db="EMBL/GenBank/DDBJ databases">
        <title>In-depth cultivation of the pig gut microbiome towards novel bacterial diversity and tailored functional studies.</title>
        <authorList>
            <person name="Wylensek D."/>
            <person name="Hitch T.C.A."/>
            <person name="Clavel T."/>
        </authorList>
    </citation>
    <scope>NUCLEOTIDE SEQUENCE [LARGE SCALE GENOMIC DNA]</scope>
    <source>
        <strain evidence="2 3">CA-Schmier-601-WT-1</strain>
    </source>
</reference>
<keyword evidence="3" id="KW-1185">Reference proteome</keyword>
<dbReference type="InterPro" id="IPR039424">
    <property type="entry name" value="SBP_5"/>
</dbReference>
<dbReference type="PROSITE" id="PS51318">
    <property type="entry name" value="TAT"/>
    <property type="match status" value="1"/>
</dbReference>